<dbReference type="GeneID" id="23567885"/>
<dbReference type="KEGG" id="uma:UMAG_12124"/>
<keyword evidence="3" id="KW-1185">Reference proteome</keyword>
<dbReference type="OrthoDB" id="10424474at2759"/>
<protein>
    <submittedName>
        <fullName evidence="2">Uncharacterized protein</fullName>
    </submittedName>
</protein>
<proteinExistence type="predicted"/>
<dbReference type="EMBL" id="CM003141">
    <property type="protein sequence ID" value="KIS71134.1"/>
    <property type="molecule type" value="Genomic_DNA"/>
</dbReference>
<evidence type="ECO:0000313" key="3">
    <source>
        <dbReference type="Proteomes" id="UP000000561"/>
    </source>
</evidence>
<dbReference type="InParanoid" id="A0A0D1E581"/>
<dbReference type="RefSeq" id="XP_011387491.1">
    <property type="nucleotide sequence ID" value="XM_011389189.1"/>
</dbReference>
<accession>A0A0D1E581</accession>
<dbReference type="eggNOG" id="ENOG502R4HV">
    <property type="taxonomic scope" value="Eukaryota"/>
</dbReference>
<organism evidence="2 3">
    <name type="scientific">Mycosarcoma maydis</name>
    <name type="common">Corn smut fungus</name>
    <name type="synonym">Ustilago maydis</name>
    <dbReference type="NCBI Taxonomy" id="5270"/>
    <lineage>
        <taxon>Eukaryota</taxon>
        <taxon>Fungi</taxon>
        <taxon>Dikarya</taxon>
        <taxon>Basidiomycota</taxon>
        <taxon>Ustilaginomycotina</taxon>
        <taxon>Ustilaginomycetes</taxon>
        <taxon>Ustilaginales</taxon>
        <taxon>Ustilaginaceae</taxon>
        <taxon>Mycosarcoma</taxon>
    </lineage>
</organism>
<name>A0A0D1E581_MYCMD</name>
<evidence type="ECO:0000313" key="2">
    <source>
        <dbReference type="EMBL" id="KIS71134.1"/>
    </source>
</evidence>
<gene>
    <name evidence="2" type="ORF">UMAG_12124</name>
</gene>
<dbReference type="VEuPathDB" id="FungiDB:UMAG_12124"/>
<evidence type="ECO:0000256" key="1">
    <source>
        <dbReference type="SAM" id="MobiDB-lite"/>
    </source>
</evidence>
<sequence length="261" mass="28414">MDGIGFIAGLHAATLDDQGYRSVLLKPNKRQSLRTPGSSISEKTRSIVSKGKSLFSLASPASSMSFSTSTKSVASSLASCSEQGHRTSHSATDNIQSSFVAEHASWTKAEQHTLHHDDLAPESSIPLMLFSAPRPMFQLSGQLCKRIRLDPHFDPSWISTFVDNSYLFPSKPNVREPYGCEYVCLACHHTHLASETLQGSVNLTGHEAAPCITPLSPMSAMLFSIAEQPTSSTDEQPHRQDAPVLLTRLPPESRIEAQALQ</sequence>
<reference evidence="2 3" key="1">
    <citation type="journal article" date="2006" name="Nature">
        <title>Insights from the genome of the biotrophic fungal plant pathogen Ustilago maydis.</title>
        <authorList>
            <person name="Kamper J."/>
            <person name="Kahmann R."/>
            <person name="Bolker M."/>
            <person name="Ma L.J."/>
            <person name="Brefort T."/>
            <person name="Saville B.J."/>
            <person name="Banuett F."/>
            <person name="Kronstad J.W."/>
            <person name="Gold S.E."/>
            <person name="Muller O."/>
            <person name="Perlin M.H."/>
            <person name="Wosten H.A."/>
            <person name="de Vries R."/>
            <person name="Ruiz-Herrera J."/>
            <person name="Reynaga-Pena C.G."/>
            <person name="Snetselaar K."/>
            <person name="McCann M."/>
            <person name="Perez-Martin J."/>
            <person name="Feldbrugge M."/>
            <person name="Basse C.W."/>
            <person name="Steinberg G."/>
            <person name="Ibeas J.I."/>
            <person name="Holloman W."/>
            <person name="Guzman P."/>
            <person name="Farman M."/>
            <person name="Stajich J.E."/>
            <person name="Sentandreu R."/>
            <person name="Gonzalez-Prieto J.M."/>
            <person name="Kennell J.C."/>
            <person name="Molina L."/>
            <person name="Schirawski J."/>
            <person name="Mendoza-Mendoza A."/>
            <person name="Greilinger D."/>
            <person name="Munch K."/>
            <person name="Rossel N."/>
            <person name="Scherer M."/>
            <person name="Vranes M."/>
            <person name="Ladendorf O."/>
            <person name="Vincon V."/>
            <person name="Fuchs U."/>
            <person name="Sandrock B."/>
            <person name="Meng S."/>
            <person name="Ho E.C."/>
            <person name="Cahill M.J."/>
            <person name="Boyce K.J."/>
            <person name="Klose J."/>
            <person name="Klosterman S.J."/>
            <person name="Deelstra H.J."/>
            <person name="Ortiz-Castellanos L."/>
            <person name="Li W."/>
            <person name="Sanchez-Alonso P."/>
            <person name="Schreier P.H."/>
            <person name="Hauser-Hahn I."/>
            <person name="Vaupel M."/>
            <person name="Koopmann E."/>
            <person name="Friedrich G."/>
            <person name="Voss H."/>
            <person name="Schluter T."/>
            <person name="Margolis J."/>
            <person name="Platt D."/>
            <person name="Swimmer C."/>
            <person name="Gnirke A."/>
            <person name="Chen F."/>
            <person name="Vysotskaia V."/>
            <person name="Mannhaupt G."/>
            <person name="Guldener U."/>
            <person name="Munsterkotter M."/>
            <person name="Haase D."/>
            <person name="Oesterheld M."/>
            <person name="Mewes H.W."/>
            <person name="Mauceli E.W."/>
            <person name="DeCaprio D."/>
            <person name="Wade C.M."/>
            <person name="Butler J."/>
            <person name="Young S."/>
            <person name="Jaffe D.B."/>
            <person name="Calvo S."/>
            <person name="Nusbaum C."/>
            <person name="Galagan J."/>
            <person name="Birren B.W."/>
        </authorList>
    </citation>
    <scope>NUCLEOTIDE SEQUENCE [LARGE SCALE GENOMIC DNA]</scope>
    <source>
        <strain evidence="3">DSM 14603 / FGSC 9021 / UM521</strain>
    </source>
</reference>
<dbReference type="Proteomes" id="UP000000561">
    <property type="component" value="Chromosome 2"/>
</dbReference>
<dbReference type="AlphaFoldDB" id="A0A0D1E581"/>
<feature type="region of interest" description="Disordered" evidence="1">
    <location>
        <begin position="227"/>
        <end position="261"/>
    </location>
</feature>